<dbReference type="PROSITE" id="PS51387">
    <property type="entry name" value="FAD_PCMH"/>
    <property type="match status" value="1"/>
</dbReference>
<evidence type="ECO:0000256" key="3">
    <source>
        <dbReference type="ARBA" id="ARBA00022630"/>
    </source>
</evidence>
<evidence type="ECO:0000313" key="8">
    <source>
        <dbReference type="Proteomes" id="UP000406256"/>
    </source>
</evidence>
<evidence type="ECO:0000256" key="2">
    <source>
        <dbReference type="ARBA" id="ARBA00008000"/>
    </source>
</evidence>
<dbReference type="InterPro" id="IPR051264">
    <property type="entry name" value="FAD-oxidored/transferase_4"/>
</dbReference>
<dbReference type="InterPro" id="IPR016167">
    <property type="entry name" value="FAD-bd_PCMH_sub1"/>
</dbReference>
<dbReference type="SUPFAM" id="SSF56176">
    <property type="entry name" value="FAD-binding/transporter-associated domain-like"/>
    <property type="match status" value="1"/>
</dbReference>
<dbReference type="InterPro" id="IPR006094">
    <property type="entry name" value="Oxid_FAD_bind_N"/>
</dbReference>
<dbReference type="RefSeq" id="WP_150671174.1">
    <property type="nucleotide sequence ID" value="NZ_CABPSB010000025.1"/>
</dbReference>
<dbReference type="Proteomes" id="UP000406256">
    <property type="component" value="Unassembled WGS sequence"/>
</dbReference>
<dbReference type="InterPro" id="IPR016166">
    <property type="entry name" value="FAD-bd_PCMH"/>
</dbReference>
<accession>A0A5E4YRX9</accession>
<evidence type="ECO:0000256" key="5">
    <source>
        <dbReference type="ARBA" id="ARBA00023002"/>
    </source>
</evidence>
<dbReference type="Gene3D" id="3.30.70.2190">
    <property type="match status" value="1"/>
</dbReference>
<sequence>MAFLDDLREIVGPTGLVDIADIAAAAPYLIDWRGRYRGNARAIARPASTGEVSAVLSLCADHGVPVVPQGGNTGLVAGATPSETGDAVIVCLSRMSQVREIDIGNDTMTVDAGCTLKQVQEAAADVDRLFPLSLASEGSCQIGGNIATNAGGTAVLRYGNMRALVLGLEVVLPDGRIWHGLRGLRKDNTGFDMKQLYIGSEGTLGIVTAAVLKLFPAQHAHALAWVALNSPEAAVNLLGRCRAAAGEALTSFELMSRSQLDVVYATVPDTRDPLDSKSAWVLMVELTAGPHDAPLQTLLESVIGEALEDGVAQDAALPVSETQRQALWHLRHAVSEANQHFGVSVTHDISLPISRIAQCLRETERRLDASGLTCDARYLYVGHVGDGNIHFIVLFPHDAWERVTDQRAQIDAIGRIVNDAAVEFGGSISAEHGIGRAHRDELIHYKSDVELDLMRAVKHALDSSGRMNPGKLL</sequence>
<gene>
    <name evidence="7" type="ORF">PAN31108_04709</name>
</gene>
<dbReference type="FunFam" id="3.30.70.2740:FF:000001">
    <property type="entry name" value="D-lactate dehydrogenase mitochondrial"/>
    <property type="match status" value="1"/>
</dbReference>
<dbReference type="InterPro" id="IPR036318">
    <property type="entry name" value="FAD-bd_PCMH-like_sf"/>
</dbReference>
<feature type="domain" description="FAD-binding PCMH-type" evidence="6">
    <location>
        <begin position="36"/>
        <end position="217"/>
    </location>
</feature>
<comment type="cofactor">
    <cofactor evidence="1">
        <name>FAD</name>
        <dbReference type="ChEBI" id="CHEBI:57692"/>
    </cofactor>
</comment>
<dbReference type="InterPro" id="IPR016164">
    <property type="entry name" value="FAD-linked_Oxase-like_C"/>
</dbReference>
<name>A0A5E4YRX9_9BURK</name>
<dbReference type="Gene3D" id="3.30.43.10">
    <property type="entry name" value="Uridine Diphospho-n-acetylenolpyruvylglucosamine Reductase, domain 2"/>
    <property type="match status" value="1"/>
</dbReference>
<comment type="similarity">
    <text evidence="2">Belongs to the FAD-binding oxidoreductase/transferase type 4 family.</text>
</comment>
<dbReference type="FunFam" id="1.10.45.10:FF:000001">
    <property type="entry name" value="D-lactate dehydrogenase mitochondrial"/>
    <property type="match status" value="1"/>
</dbReference>
<dbReference type="Pfam" id="PF01565">
    <property type="entry name" value="FAD_binding_4"/>
    <property type="match status" value="1"/>
</dbReference>
<evidence type="ECO:0000256" key="4">
    <source>
        <dbReference type="ARBA" id="ARBA00022827"/>
    </source>
</evidence>
<proteinExistence type="inferred from homology"/>
<dbReference type="InterPro" id="IPR016169">
    <property type="entry name" value="FAD-bd_PCMH_sub2"/>
</dbReference>
<keyword evidence="8" id="KW-1185">Reference proteome</keyword>
<dbReference type="Gene3D" id="3.30.70.2740">
    <property type="match status" value="1"/>
</dbReference>
<evidence type="ECO:0000259" key="6">
    <source>
        <dbReference type="PROSITE" id="PS51387"/>
    </source>
</evidence>
<organism evidence="7 8">
    <name type="scientific">Pandoraea anhela</name>
    <dbReference type="NCBI Taxonomy" id="2508295"/>
    <lineage>
        <taxon>Bacteria</taxon>
        <taxon>Pseudomonadati</taxon>
        <taxon>Pseudomonadota</taxon>
        <taxon>Betaproteobacteria</taxon>
        <taxon>Burkholderiales</taxon>
        <taxon>Burkholderiaceae</taxon>
        <taxon>Pandoraea</taxon>
    </lineage>
</organism>
<reference evidence="7 8" key="1">
    <citation type="submission" date="2019-08" db="EMBL/GenBank/DDBJ databases">
        <authorList>
            <person name="Peeters C."/>
        </authorList>
    </citation>
    <scope>NUCLEOTIDE SEQUENCE [LARGE SCALE GENOMIC DNA]</scope>
    <source>
        <strain evidence="7 8">LMG 31108</strain>
    </source>
</reference>
<keyword evidence="3" id="KW-0285">Flavoprotein</keyword>
<keyword evidence="5" id="KW-0560">Oxidoreductase</keyword>
<dbReference type="InterPro" id="IPR004113">
    <property type="entry name" value="FAD-bd_oxidored_4_C"/>
</dbReference>
<dbReference type="Gene3D" id="1.10.45.10">
    <property type="entry name" value="Vanillyl-alcohol Oxidase, Chain A, domain 4"/>
    <property type="match status" value="1"/>
</dbReference>
<dbReference type="PANTHER" id="PTHR43716:SF2">
    <property type="entry name" value="BLL6224 PROTEIN"/>
    <property type="match status" value="1"/>
</dbReference>
<dbReference type="EMBL" id="CABPSB010000025">
    <property type="protein sequence ID" value="VVE51185.1"/>
    <property type="molecule type" value="Genomic_DNA"/>
</dbReference>
<dbReference type="AlphaFoldDB" id="A0A5E4YRX9"/>
<dbReference type="OrthoDB" id="8522822at2"/>
<dbReference type="PANTHER" id="PTHR43716">
    <property type="entry name" value="D-2-HYDROXYGLUTARATE DEHYDROGENASE, MITOCHONDRIAL"/>
    <property type="match status" value="1"/>
</dbReference>
<evidence type="ECO:0000313" key="7">
    <source>
        <dbReference type="EMBL" id="VVE51185.1"/>
    </source>
</evidence>
<dbReference type="GO" id="GO:0071949">
    <property type="term" value="F:FAD binding"/>
    <property type="evidence" value="ECO:0007669"/>
    <property type="project" value="InterPro"/>
</dbReference>
<dbReference type="SUPFAM" id="SSF55103">
    <property type="entry name" value="FAD-linked oxidases, C-terminal domain"/>
    <property type="match status" value="1"/>
</dbReference>
<dbReference type="GO" id="GO:0022904">
    <property type="term" value="P:respiratory electron transport chain"/>
    <property type="evidence" value="ECO:0007669"/>
    <property type="project" value="TreeGrafter"/>
</dbReference>
<dbReference type="GO" id="GO:0016491">
    <property type="term" value="F:oxidoreductase activity"/>
    <property type="evidence" value="ECO:0007669"/>
    <property type="project" value="UniProtKB-KW"/>
</dbReference>
<protein>
    <submittedName>
        <fullName evidence="7">D-2-hydroxyacid dehydrogenase</fullName>
    </submittedName>
</protein>
<dbReference type="Pfam" id="PF02913">
    <property type="entry name" value="FAD-oxidase_C"/>
    <property type="match status" value="1"/>
</dbReference>
<evidence type="ECO:0000256" key="1">
    <source>
        <dbReference type="ARBA" id="ARBA00001974"/>
    </source>
</evidence>
<keyword evidence="4" id="KW-0274">FAD</keyword>
<dbReference type="InterPro" id="IPR016171">
    <property type="entry name" value="Vanillyl_alc_oxidase_C-sub2"/>
</dbReference>
<dbReference type="Gene3D" id="3.30.465.10">
    <property type="match status" value="1"/>
</dbReference>